<comment type="caution">
    <text evidence="1">The sequence shown here is derived from an EMBL/GenBank/DDBJ whole genome shotgun (WGS) entry which is preliminary data.</text>
</comment>
<sequence length="112" mass="12725">MMLLAGMVVMALLLAPFLNSYAHYSDLFRLIALGNICLNFLFPATCAFGCLIDFHLELLVRRKIELRMGFSLVHFYVFPALCCIRTCIPIVLFESILVLCCCHFLLDLLDVC</sequence>
<dbReference type="EMBL" id="CM039439">
    <property type="protein sequence ID" value="KAI4297631.1"/>
    <property type="molecule type" value="Genomic_DNA"/>
</dbReference>
<dbReference type="Proteomes" id="UP000828941">
    <property type="component" value="Chromosome 14"/>
</dbReference>
<evidence type="ECO:0000313" key="1">
    <source>
        <dbReference type="EMBL" id="KAI4297631.1"/>
    </source>
</evidence>
<protein>
    <submittedName>
        <fullName evidence="1">Uncharacterized protein</fullName>
    </submittedName>
</protein>
<keyword evidence="2" id="KW-1185">Reference proteome</keyword>
<name>A0ACB9KKG1_BAUVA</name>
<reference evidence="1 2" key="1">
    <citation type="journal article" date="2022" name="DNA Res.">
        <title>Chromosomal-level genome assembly of the orchid tree Bauhinia variegata (Leguminosae; Cercidoideae) supports the allotetraploid origin hypothesis of Bauhinia.</title>
        <authorList>
            <person name="Zhong Y."/>
            <person name="Chen Y."/>
            <person name="Zheng D."/>
            <person name="Pang J."/>
            <person name="Liu Y."/>
            <person name="Luo S."/>
            <person name="Meng S."/>
            <person name="Qian L."/>
            <person name="Wei D."/>
            <person name="Dai S."/>
            <person name="Zhou R."/>
        </authorList>
    </citation>
    <scope>NUCLEOTIDE SEQUENCE [LARGE SCALE GENOMIC DNA]</scope>
    <source>
        <strain evidence="1">BV-YZ2020</strain>
    </source>
</reference>
<accession>A0ACB9KKG1</accession>
<gene>
    <name evidence="1" type="ORF">L6164_037515</name>
</gene>
<organism evidence="1 2">
    <name type="scientific">Bauhinia variegata</name>
    <name type="common">Purple orchid tree</name>
    <name type="synonym">Phanera variegata</name>
    <dbReference type="NCBI Taxonomy" id="167791"/>
    <lineage>
        <taxon>Eukaryota</taxon>
        <taxon>Viridiplantae</taxon>
        <taxon>Streptophyta</taxon>
        <taxon>Embryophyta</taxon>
        <taxon>Tracheophyta</taxon>
        <taxon>Spermatophyta</taxon>
        <taxon>Magnoliopsida</taxon>
        <taxon>eudicotyledons</taxon>
        <taxon>Gunneridae</taxon>
        <taxon>Pentapetalae</taxon>
        <taxon>rosids</taxon>
        <taxon>fabids</taxon>
        <taxon>Fabales</taxon>
        <taxon>Fabaceae</taxon>
        <taxon>Cercidoideae</taxon>
        <taxon>Cercideae</taxon>
        <taxon>Bauhiniinae</taxon>
        <taxon>Bauhinia</taxon>
    </lineage>
</organism>
<evidence type="ECO:0000313" key="2">
    <source>
        <dbReference type="Proteomes" id="UP000828941"/>
    </source>
</evidence>
<proteinExistence type="predicted"/>